<keyword evidence="1" id="KW-0812">Transmembrane</keyword>
<protein>
    <submittedName>
        <fullName evidence="3">Cell division protein FtsN</fullName>
    </submittedName>
</protein>
<name>A0A1L9NRE3_9RHOB</name>
<evidence type="ECO:0000313" key="4">
    <source>
        <dbReference type="Proteomes" id="UP000184514"/>
    </source>
</evidence>
<dbReference type="InterPro" id="IPR007730">
    <property type="entry name" value="SPOR-like_dom"/>
</dbReference>
<dbReference type="Pfam" id="PF05036">
    <property type="entry name" value="SPOR"/>
    <property type="match status" value="1"/>
</dbReference>
<evidence type="ECO:0000313" key="3">
    <source>
        <dbReference type="EMBL" id="OJI91827.1"/>
    </source>
</evidence>
<dbReference type="InterPro" id="IPR036680">
    <property type="entry name" value="SPOR-like_sf"/>
</dbReference>
<keyword evidence="3" id="KW-0131">Cell cycle</keyword>
<dbReference type="STRING" id="696762.PFRI_39070"/>
<dbReference type="PROSITE" id="PS51724">
    <property type="entry name" value="SPOR"/>
    <property type="match status" value="1"/>
</dbReference>
<dbReference type="EMBL" id="MLCB01000214">
    <property type="protein sequence ID" value="OJI91827.1"/>
    <property type="molecule type" value="Genomic_DNA"/>
</dbReference>
<keyword evidence="1" id="KW-0472">Membrane</keyword>
<reference evidence="3 4" key="1">
    <citation type="submission" date="2016-10" db="EMBL/GenBank/DDBJ databases">
        <title>Genome sequence of Planktotalea frisia SH6-1.</title>
        <authorList>
            <person name="Poehlein A."/>
            <person name="Bakenhus I."/>
            <person name="Voget S."/>
            <person name="Brinkhoff T."/>
            <person name="Simon M."/>
        </authorList>
    </citation>
    <scope>NUCLEOTIDE SEQUENCE [LARGE SCALE GENOMIC DNA]</scope>
    <source>
        <strain evidence="3 4">SH6-1</strain>
    </source>
</reference>
<dbReference type="GO" id="GO:0042834">
    <property type="term" value="F:peptidoglycan binding"/>
    <property type="evidence" value="ECO:0007669"/>
    <property type="project" value="InterPro"/>
</dbReference>
<proteinExistence type="predicted"/>
<sequence length="356" mass="36694">MADFPMNGRGYAPQAGSYQAYQGYQQPPAGPPAQSTNNSVRAAAALAGAGISLALLVGVGAWSYQLIARDVAGVPVVRAVQGEMRIRPADPGGAEAQNQGLSVNNVAAAGGTAGPSDRVVLAPEPIDLASEDTALIDQLAAAQPRFAPSDSNSDTLTLTAPVQEVATAADPKMASIEALAAQIAAGATPLTQQGQVQSTPVVTSISNVQPVAAPTRAEPAPLVLSQDAIAASVPGVTISLRPKVRPDGVRTASLGAVATSASGTKEINPSTIPAGTRLVQLGAYESPEIARQEWERFSQRFVDYMAGKDRVVQKATSGGRTFYRLRAHGFSDLADARRFCSALTAQNTDCIPVVTR</sequence>
<keyword evidence="1" id="KW-1133">Transmembrane helix</keyword>
<accession>A0A1L9NRE3</accession>
<keyword evidence="4" id="KW-1185">Reference proteome</keyword>
<organism evidence="3 4">
    <name type="scientific">Planktotalea frisia</name>
    <dbReference type="NCBI Taxonomy" id="696762"/>
    <lineage>
        <taxon>Bacteria</taxon>
        <taxon>Pseudomonadati</taxon>
        <taxon>Pseudomonadota</taxon>
        <taxon>Alphaproteobacteria</taxon>
        <taxon>Rhodobacterales</taxon>
        <taxon>Paracoccaceae</taxon>
        <taxon>Planktotalea</taxon>
    </lineage>
</organism>
<dbReference type="GO" id="GO:0051301">
    <property type="term" value="P:cell division"/>
    <property type="evidence" value="ECO:0007669"/>
    <property type="project" value="UniProtKB-KW"/>
</dbReference>
<gene>
    <name evidence="3" type="primary">ftsN</name>
    <name evidence="3" type="ORF">PFRI_39070</name>
</gene>
<dbReference type="Gene3D" id="3.30.70.1070">
    <property type="entry name" value="Sporulation related repeat"/>
    <property type="match status" value="1"/>
</dbReference>
<evidence type="ECO:0000256" key="1">
    <source>
        <dbReference type="SAM" id="Phobius"/>
    </source>
</evidence>
<dbReference type="AlphaFoldDB" id="A0A1L9NRE3"/>
<evidence type="ECO:0000259" key="2">
    <source>
        <dbReference type="PROSITE" id="PS51724"/>
    </source>
</evidence>
<dbReference type="RefSeq" id="WP_245812492.1">
    <property type="nucleotide sequence ID" value="NZ_MLCB01000214.1"/>
</dbReference>
<keyword evidence="3" id="KW-0132">Cell division</keyword>
<feature type="transmembrane region" description="Helical" evidence="1">
    <location>
        <begin position="42"/>
        <end position="64"/>
    </location>
</feature>
<dbReference type="Proteomes" id="UP000184514">
    <property type="component" value="Unassembled WGS sequence"/>
</dbReference>
<feature type="domain" description="SPOR" evidence="2">
    <location>
        <begin position="271"/>
        <end position="356"/>
    </location>
</feature>
<comment type="caution">
    <text evidence="3">The sequence shown here is derived from an EMBL/GenBank/DDBJ whole genome shotgun (WGS) entry which is preliminary data.</text>
</comment>